<feature type="transmembrane region" description="Helical" evidence="1">
    <location>
        <begin position="141"/>
        <end position="161"/>
    </location>
</feature>
<keyword evidence="1" id="KW-0472">Membrane</keyword>
<gene>
    <name evidence="2" type="ORF">HJC23_011824</name>
</gene>
<evidence type="ECO:0000256" key="1">
    <source>
        <dbReference type="SAM" id="Phobius"/>
    </source>
</evidence>
<evidence type="ECO:0000313" key="2">
    <source>
        <dbReference type="EMBL" id="KAL3780028.1"/>
    </source>
</evidence>
<dbReference type="EMBL" id="JABMIG020000365">
    <property type="protein sequence ID" value="KAL3780028.1"/>
    <property type="molecule type" value="Genomic_DNA"/>
</dbReference>
<dbReference type="Proteomes" id="UP001516023">
    <property type="component" value="Unassembled WGS sequence"/>
</dbReference>
<keyword evidence="3" id="KW-1185">Reference proteome</keyword>
<feature type="transmembrane region" description="Helical" evidence="1">
    <location>
        <begin position="173"/>
        <end position="191"/>
    </location>
</feature>
<feature type="transmembrane region" description="Helical" evidence="1">
    <location>
        <begin position="67"/>
        <end position="85"/>
    </location>
</feature>
<comment type="caution">
    <text evidence="2">The sequence shown here is derived from an EMBL/GenBank/DDBJ whole genome shotgun (WGS) entry which is preliminary data.</text>
</comment>
<feature type="transmembrane region" description="Helical" evidence="1">
    <location>
        <begin position="30"/>
        <end position="52"/>
    </location>
</feature>
<feature type="transmembrane region" description="Helical" evidence="1">
    <location>
        <begin position="105"/>
        <end position="129"/>
    </location>
</feature>
<feature type="transmembrane region" description="Helical" evidence="1">
    <location>
        <begin position="273"/>
        <end position="294"/>
    </location>
</feature>
<feature type="transmembrane region" description="Helical" evidence="1">
    <location>
        <begin position="203"/>
        <end position="226"/>
    </location>
</feature>
<keyword evidence="1" id="KW-0812">Transmembrane</keyword>
<evidence type="ECO:0000313" key="3">
    <source>
        <dbReference type="Proteomes" id="UP001516023"/>
    </source>
</evidence>
<reference evidence="2 3" key="1">
    <citation type="journal article" date="2020" name="G3 (Bethesda)">
        <title>Improved Reference Genome for Cyclotella cryptica CCMP332, a Model for Cell Wall Morphogenesis, Salinity Adaptation, and Lipid Production in Diatoms (Bacillariophyta).</title>
        <authorList>
            <person name="Roberts W.R."/>
            <person name="Downey K.M."/>
            <person name="Ruck E.C."/>
            <person name="Traller J.C."/>
            <person name="Alverson A.J."/>
        </authorList>
    </citation>
    <scope>NUCLEOTIDE SEQUENCE [LARGE SCALE GENOMIC DNA]</scope>
    <source>
        <strain evidence="2 3">CCMP332</strain>
    </source>
</reference>
<organism evidence="2 3">
    <name type="scientific">Cyclotella cryptica</name>
    <dbReference type="NCBI Taxonomy" id="29204"/>
    <lineage>
        <taxon>Eukaryota</taxon>
        <taxon>Sar</taxon>
        <taxon>Stramenopiles</taxon>
        <taxon>Ochrophyta</taxon>
        <taxon>Bacillariophyta</taxon>
        <taxon>Coscinodiscophyceae</taxon>
        <taxon>Thalassiosirophycidae</taxon>
        <taxon>Stephanodiscales</taxon>
        <taxon>Stephanodiscaceae</taxon>
        <taxon>Cyclotella</taxon>
    </lineage>
</organism>
<proteinExistence type="predicted"/>
<protein>
    <submittedName>
        <fullName evidence="2">Uncharacterized protein</fullName>
    </submittedName>
</protein>
<accession>A0ABD3NWD8</accession>
<keyword evidence="1" id="KW-1133">Transmembrane helix</keyword>
<sequence length="297" mass="34153">MTTTSKSALFDEAAADKALRRSVEMAHNTFLWWAVLSSIALFNIAFWCYSYVTLRHPDLDKTHPYQYYHLMLSGIYVFVCAYRSFLPRIDLERYCLFDTLLSSIFLGRSAATIAEISFACQIALFLYHLGEVHGHPWTQSLAIAIVPFITIAQCFCWCGVVTLNHLYHAIEESIWAVSSIFVAIAMGNLAYCHPDKPSLYRVGMVGCIASLAFFMFMASVDVPMYIKRWRENKQNSRKGKKLIRTMSSIEGARDAWSRRVVTKNWEFWKEETFWLTGYFSTAVWLSLMFVHMPAPSS</sequence>
<dbReference type="AlphaFoldDB" id="A0ABD3NWD8"/>
<name>A0ABD3NWD8_9STRA</name>